<dbReference type="PROSITE" id="PS50893">
    <property type="entry name" value="ABC_TRANSPORTER_2"/>
    <property type="match status" value="1"/>
</dbReference>
<feature type="domain" description="ABC transporter" evidence="5">
    <location>
        <begin position="9"/>
        <end position="236"/>
    </location>
</feature>
<dbReference type="SMART" id="SM00382">
    <property type="entry name" value="AAA"/>
    <property type="match status" value="1"/>
</dbReference>
<comment type="similarity">
    <text evidence="1">Belongs to the ABC transporter superfamily.</text>
</comment>
<evidence type="ECO:0000256" key="4">
    <source>
        <dbReference type="ARBA" id="ARBA00022840"/>
    </source>
</evidence>
<protein>
    <submittedName>
        <fullName evidence="6">ABC transporter ATP-binding protein</fullName>
    </submittedName>
</protein>
<evidence type="ECO:0000313" key="6">
    <source>
        <dbReference type="EMBL" id="KAA0968555.1"/>
    </source>
</evidence>
<evidence type="ECO:0000259" key="5">
    <source>
        <dbReference type="PROSITE" id="PS50893"/>
    </source>
</evidence>
<dbReference type="Gene3D" id="3.40.50.300">
    <property type="entry name" value="P-loop containing nucleotide triphosphate hydrolases"/>
    <property type="match status" value="1"/>
</dbReference>
<dbReference type="InterPro" id="IPR017871">
    <property type="entry name" value="ABC_transporter-like_CS"/>
</dbReference>
<reference evidence="6 7" key="1">
    <citation type="submission" date="2019-08" db="EMBL/GenBank/DDBJ databases">
        <title>Aureimonas fodiniaquatilis sp. nov., isolated from a coal mine wastewater.</title>
        <authorList>
            <person name="Kim W."/>
        </authorList>
    </citation>
    <scope>NUCLEOTIDE SEQUENCE [LARGE SCALE GENOMIC DNA]</scope>
    <source>
        <strain evidence="6 7">CAU 1482</strain>
    </source>
</reference>
<dbReference type="OrthoDB" id="9807242at2"/>
<dbReference type="PANTHER" id="PTHR42788">
    <property type="entry name" value="TAURINE IMPORT ATP-BINDING PROTEIN-RELATED"/>
    <property type="match status" value="1"/>
</dbReference>
<dbReference type="Proteomes" id="UP000324738">
    <property type="component" value="Unassembled WGS sequence"/>
</dbReference>
<dbReference type="PROSITE" id="PS00211">
    <property type="entry name" value="ABC_TRANSPORTER_1"/>
    <property type="match status" value="1"/>
</dbReference>
<evidence type="ECO:0000256" key="2">
    <source>
        <dbReference type="ARBA" id="ARBA00022448"/>
    </source>
</evidence>
<comment type="caution">
    <text evidence="6">The sequence shown here is derived from an EMBL/GenBank/DDBJ whole genome shotgun (WGS) entry which is preliminary data.</text>
</comment>
<dbReference type="InterPro" id="IPR003593">
    <property type="entry name" value="AAA+_ATPase"/>
</dbReference>
<dbReference type="InterPro" id="IPR027417">
    <property type="entry name" value="P-loop_NTPase"/>
</dbReference>
<evidence type="ECO:0000313" key="7">
    <source>
        <dbReference type="Proteomes" id="UP000324738"/>
    </source>
</evidence>
<accession>A0A5B0DRC5</accession>
<proteinExistence type="inferred from homology"/>
<dbReference type="EMBL" id="VTWH01000005">
    <property type="protein sequence ID" value="KAA0968555.1"/>
    <property type="molecule type" value="Genomic_DNA"/>
</dbReference>
<dbReference type="InterPro" id="IPR050166">
    <property type="entry name" value="ABC_transporter_ATP-bind"/>
</dbReference>
<name>A0A5B0DRC5_9HYPH</name>
<dbReference type="CDD" id="cd03293">
    <property type="entry name" value="ABC_NrtD_SsuB_transporters"/>
    <property type="match status" value="1"/>
</dbReference>
<keyword evidence="2" id="KW-0813">Transport</keyword>
<dbReference type="GO" id="GO:0016887">
    <property type="term" value="F:ATP hydrolysis activity"/>
    <property type="evidence" value="ECO:0007669"/>
    <property type="project" value="InterPro"/>
</dbReference>
<dbReference type="Pfam" id="PF00005">
    <property type="entry name" value="ABC_tran"/>
    <property type="match status" value="1"/>
</dbReference>
<evidence type="ECO:0000256" key="3">
    <source>
        <dbReference type="ARBA" id="ARBA00022741"/>
    </source>
</evidence>
<dbReference type="PANTHER" id="PTHR42788:SF13">
    <property type="entry name" value="ALIPHATIC SULFONATES IMPORT ATP-BINDING PROTEIN SSUB"/>
    <property type="match status" value="1"/>
</dbReference>
<dbReference type="GO" id="GO:0005524">
    <property type="term" value="F:ATP binding"/>
    <property type="evidence" value="ECO:0007669"/>
    <property type="project" value="UniProtKB-KW"/>
</dbReference>
<sequence>MLKSDNPAIEIQNVTQHFGKFQALDRIDLDIPQGQFLSVLGPSGCGKSTLMRAVAGLVPPTTGTIKIAGDQVVKPHPDVGIVFQRSTLLPWRSVVGNITLQLEMRGKSVDAYRSRLNELIELTGLAGFEEALPHQLSGGMQQRVALCRALIHDPKILLMDEPFGALDAMTRETMNLELQRVWLESRKTVMFITHSISEAVFLSDRIVVMSQRPGRVAMTIDVDLPRPRNYTMVGDPVFIEATTQIRKCFDAAGMTE</sequence>
<dbReference type="AlphaFoldDB" id="A0A5B0DRC5"/>
<gene>
    <name evidence="6" type="ORF">FPY71_16865</name>
</gene>
<keyword evidence="4 6" id="KW-0067">ATP-binding</keyword>
<dbReference type="InterPro" id="IPR003439">
    <property type="entry name" value="ABC_transporter-like_ATP-bd"/>
</dbReference>
<keyword evidence="7" id="KW-1185">Reference proteome</keyword>
<keyword evidence="3" id="KW-0547">Nucleotide-binding</keyword>
<evidence type="ECO:0000256" key="1">
    <source>
        <dbReference type="ARBA" id="ARBA00005417"/>
    </source>
</evidence>
<dbReference type="RefSeq" id="WP_149301504.1">
    <property type="nucleotide sequence ID" value="NZ_VTWH01000005.1"/>
</dbReference>
<organism evidence="6 7">
    <name type="scientific">Aureimonas fodinaquatilis</name>
    <dbReference type="NCBI Taxonomy" id="2565783"/>
    <lineage>
        <taxon>Bacteria</taxon>
        <taxon>Pseudomonadati</taxon>
        <taxon>Pseudomonadota</taxon>
        <taxon>Alphaproteobacteria</taxon>
        <taxon>Hyphomicrobiales</taxon>
        <taxon>Aurantimonadaceae</taxon>
        <taxon>Aureimonas</taxon>
    </lineage>
</organism>
<dbReference type="SUPFAM" id="SSF52540">
    <property type="entry name" value="P-loop containing nucleoside triphosphate hydrolases"/>
    <property type="match status" value="1"/>
</dbReference>